<feature type="transmembrane region" description="Helical" evidence="1">
    <location>
        <begin position="150"/>
        <end position="170"/>
    </location>
</feature>
<dbReference type="RefSeq" id="WP_151989959.1">
    <property type="nucleotide sequence ID" value="NZ_LR701528.1"/>
</dbReference>
<protein>
    <submittedName>
        <fullName evidence="2">Peptidase</fullName>
    </submittedName>
</protein>
<organism evidence="2 3">
    <name type="scientific">Sphingomonas aurantiaca</name>
    <dbReference type="NCBI Taxonomy" id="185949"/>
    <lineage>
        <taxon>Bacteria</taxon>
        <taxon>Pseudomonadati</taxon>
        <taxon>Pseudomonadota</taxon>
        <taxon>Alphaproteobacteria</taxon>
        <taxon>Sphingomonadales</taxon>
        <taxon>Sphingomonadaceae</taxon>
        <taxon>Sphingomonas</taxon>
    </lineage>
</organism>
<dbReference type="PANTHER" id="PTHR34219:SF3">
    <property type="entry name" value="BLL7967 PROTEIN"/>
    <property type="match status" value="1"/>
</dbReference>
<keyword evidence="1" id="KW-0812">Transmembrane</keyword>
<dbReference type="AlphaFoldDB" id="A0A5E7Y6D5"/>
<accession>A0A5E7Y6D5</accession>
<dbReference type="PANTHER" id="PTHR34219">
    <property type="entry name" value="IRON-REGULATED INNER MEMBRANE PROTEIN-RELATED"/>
    <property type="match status" value="1"/>
</dbReference>
<keyword evidence="1" id="KW-0472">Membrane</keyword>
<name>A0A5E7Y6D5_9SPHN</name>
<keyword evidence="1" id="KW-1133">Transmembrane helix</keyword>
<dbReference type="Proteomes" id="UP000326857">
    <property type="component" value="Unassembled WGS sequence"/>
</dbReference>
<evidence type="ECO:0000313" key="2">
    <source>
        <dbReference type="EMBL" id="VVT01382.1"/>
    </source>
</evidence>
<evidence type="ECO:0000256" key="1">
    <source>
        <dbReference type="SAM" id="Phobius"/>
    </source>
</evidence>
<proteinExistence type="predicted"/>
<feature type="transmembrane region" description="Helical" evidence="1">
    <location>
        <begin position="329"/>
        <end position="354"/>
    </location>
</feature>
<evidence type="ECO:0000313" key="3">
    <source>
        <dbReference type="Proteomes" id="UP000326857"/>
    </source>
</evidence>
<sequence>MNKLAMRRAWFQVHKWIGLILAILIIPLSLSGAALVWHDALDRIVDPTRYAVSGTTVLGPDVYVAAAMSRLKHGERIAQLTMPEDGGPVVVAAAAAGVAPKRPGPPQRTMVYLDPPTARVLEVSASNGGLVRFLHVLHGSLQLPGIGRSIVGWIGVAMMVSCFTGLWLWWPTIGKWTRGLRYRRHRNADTNLHHLFGFWIALPLFVLSLTGAWISFPQFFGKITGEASRPRGGPDRGAMMRAKPLAKPGQPLAVAIGKARSLAGGAPLRSVTWPTDLSADWTVTFARGNTPVGVKIADDTGGATAAPARPQTGVARWMRRIHDGTDMGALWRVIIFLGGILPAVLAVTGVIMWWRARGWKAELAAKRAVRA</sequence>
<reference evidence="2 3" key="1">
    <citation type="submission" date="2019-09" db="EMBL/GenBank/DDBJ databases">
        <authorList>
            <person name="Dittami M. S."/>
        </authorList>
    </citation>
    <scope>NUCLEOTIDE SEQUENCE [LARGE SCALE GENOMIC DNA]</scope>
    <source>
        <strain evidence="2">SPHINGO391</strain>
    </source>
</reference>
<gene>
    <name evidence="2" type="ORF">SPHINGO391_350213</name>
</gene>
<feature type="transmembrane region" description="Helical" evidence="1">
    <location>
        <begin position="191"/>
        <end position="214"/>
    </location>
</feature>
<dbReference type="EMBL" id="CABVLI010000029">
    <property type="protein sequence ID" value="VVT01382.1"/>
    <property type="molecule type" value="Genomic_DNA"/>
</dbReference>
<dbReference type="Pfam" id="PF03929">
    <property type="entry name" value="PepSY_TM"/>
    <property type="match status" value="1"/>
</dbReference>
<dbReference type="InterPro" id="IPR005625">
    <property type="entry name" value="PepSY-ass_TM"/>
</dbReference>